<sequence>MQLKQVVATGDPNFLYRYQYLLKALEAHCQSLERLPCGDVYNNKLPQKVADTAYKVLYKVSLSQADKIFHKNPKAYITKSRNAERKIRRLPYKPDFVLQIFGLFSPFWDNFDIPYGMYLDYTMKLAADKWSPWCPFDNAKDLDAWLECERKAYQNATHLFPMSQMVKQCLIEDYGVKPEKITVVASAGNFHEPYEGKKKFGSYQLLFNGSDFERKGGPLVLEAFQKVRQALPQAQLVIIGKKIDINEIGILNPGRIRSHDELRDIFLNTDIVVAPSYCEPFQEFLLEALNYGVPCVVSDRDGMPEIVEQGVNGILVDQLTPEAIAQTLISLLRDPQRLAAMSDAARSKIQTTLNWDSIAQKIVNALT</sequence>
<dbReference type="PANTHER" id="PTHR12526:SF510">
    <property type="entry name" value="D-INOSITOL 3-PHOSPHATE GLYCOSYLTRANSFERASE"/>
    <property type="match status" value="1"/>
</dbReference>
<dbReference type="InterPro" id="IPR001296">
    <property type="entry name" value="Glyco_trans_1"/>
</dbReference>
<name>A0A1E5QPA8_9CYAN</name>
<keyword evidence="2" id="KW-0808">Transferase</keyword>
<feature type="domain" description="Glycosyl transferase family 1" evidence="3">
    <location>
        <begin position="201"/>
        <end position="347"/>
    </location>
</feature>
<dbReference type="Pfam" id="PF00534">
    <property type="entry name" value="Glycos_transf_1"/>
    <property type="match status" value="1"/>
</dbReference>
<evidence type="ECO:0000259" key="3">
    <source>
        <dbReference type="Pfam" id="PF00534"/>
    </source>
</evidence>
<organism evidence="4">
    <name type="scientific">Desertifilum tharense IPPAS B-1220</name>
    <dbReference type="NCBI Taxonomy" id="1781255"/>
    <lineage>
        <taxon>Bacteria</taxon>
        <taxon>Bacillati</taxon>
        <taxon>Cyanobacteriota</taxon>
        <taxon>Cyanophyceae</taxon>
        <taxon>Desertifilales</taxon>
        <taxon>Desertifilaceae</taxon>
        <taxon>Desertifilum</taxon>
    </lineage>
</organism>
<dbReference type="EMBL" id="MJGC01000038">
    <property type="protein sequence ID" value="OEJ76427.1"/>
    <property type="molecule type" value="Genomic_DNA"/>
</dbReference>
<dbReference type="STRING" id="1781255.BH720_04450"/>
<evidence type="ECO:0000313" key="4">
    <source>
        <dbReference type="EMBL" id="OEJ76427.1"/>
    </source>
</evidence>
<keyword evidence="1" id="KW-0328">Glycosyltransferase</keyword>
<dbReference type="GO" id="GO:0016757">
    <property type="term" value="F:glycosyltransferase activity"/>
    <property type="evidence" value="ECO:0007669"/>
    <property type="project" value="UniProtKB-KW"/>
</dbReference>
<proteinExistence type="predicted"/>
<protein>
    <recommendedName>
        <fullName evidence="3">Glycosyl transferase family 1 domain-containing protein</fullName>
    </recommendedName>
</protein>
<evidence type="ECO:0000256" key="2">
    <source>
        <dbReference type="ARBA" id="ARBA00022679"/>
    </source>
</evidence>
<dbReference type="RefSeq" id="WP_069965957.1">
    <property type="nucleotide sequence ID" value="NZ_CM124774.1"/>
</dbReference>
<dbReference type="AlphaFoldDB" id="A0A1E5QPA8"/>
<gene>
    <name evidence="4" type="ORF">BH720_04450</name>
</gene>
<evidence type="ECO:0000256" key="1">
    <source>
        <dbReference type="ARBA" id="ARBA00022676"/>
    </source>
</evidence>
<accession>A0A1E5QPA8</accession>
<dbReference type="OrthoDB" id="5416057at2"/>
<reference evidence="4" key="1">
    <citation type="submission" date="2016-09" db="EMBL/GenBank/DDBJ databases">
        <title>Draft genome of thermotolerant cyanobacterium Desertifilum sp. strain IPPAS B-1220.</title>
        <authorList>
            <person name="Sinetova M.A."/>
            <person name="Bolakhan K."/>
            <person name="Zayadan B.K."/>
            <person name="Mironov K.S."/>
            <person name="Ustinova V."/>
            <person name="Kupriyanova E.V."/>
            <person name="Sidorov R.A."/>
            <person name="Skrypnik A.N."/>
            <person name="Gogoleva N.E."/>
            <person name="Gogolev Y.V."/>
            <person name="Los D.A."/>
        </authorList>
    </citation>
    <scope>NUCLEOTIDE SEQUENCE [LARGE SCALE GENOMIC DNA]</scope>
    <source>
        <strain evidence="4">IPPAS B-1220</strain>
    </source>
</reference>
<dbReference type="CDD" id="cd03801">
    <property type="entry name" value="GT4_PimA-like"/>
    <property type="match status" value="1"/>
</dbReference>
<dbReference type="PANTHER" id="PTHR12526">
    <property type="entry name" value="GLYCOSYLTRANSFERASE"/>
    <property type="match status" value="1"/>
</dbReference>
<dbReference type="Gene3D" id="3.40.50.2000">
    <property type="entry name" value="Glycogen Phosphorylase B"/>
    <property type="match status" value="2"/>
</dbReference>
<dbReference type="SUPFAM" id="SSF53756">
    <property type="entry name" value="UDP-Glycosyltransferase/glycogen phosphorylase"/>
    <property type="match status" value="1"/>
</dbReference>
<comment type="caution">
    <text evidence="4">The sequence shown here is derived from an EMBL/GenBank/DDBJ whole genome shotgun (WGS) entry which is preliminary data.</text>
</comment>